<dbReference type="Pfam" id="PF00437">
    <property type="entry name" value="T2SSE"/>
    <property type="match status" value="1"/>
</dbReference>
<feature type="domain" description="Bacterial type II secretion system protein E" evidence="2">
    <location>
        <begin position="88"/>
        <end position="362"/>
    </location>
</feature>
<dbReference type="SUPFAM" id="SSF52540">
    <property type="entry name" value="P-loop containing nucleoside triphosphate hydrolases"/>
    <property type="match status" value="1"/>
</dbReference>
<name>A0ABS5F6K4_9PROT</name>
<comment type="caution">
    <text evidence="3">The sequence shown here is derived from an EMBL/GenBank/DDBJ whole genome shotgun (WGS) entry which is preliminary data.</text>
</comment>
<dbReference type="PANTHER" id="PTHR30486">
    <property type="entry name" value="TWITCHING MOTILITY PROTEIN PILT"/>
    <property type="match status" value="1"/>
</dbReference>
<dbReference type="InterPro" id="IPR027417">
    <property type="entry name" value="P-loop_NTPase"/>
</dbReference>
<sequence>MRTPLPVPGAGRRSAHLTDAWQAVQARAFRAVLDRLDARGVVAERAQRTELREDANAAVGIALEGSDLALNGFERGQMVEALLDEIIGLGPLEPLLADPTVEDVIVNGPTRIYVERAGKLQRMPLRFRDDAHLMATIQRIVGPLGRRVDEANPCCDARLTDGSRVNIVVPPVALDGPALSIRKQRRVALTANDLVRGGSAPREVIDYLALAVRSKFNTLVIGGTGSGKTTLLNILSGYIDEAERLVTIEDAAELQLHQEHVVRLETRPAGPDGSSAVTARELMRNALRMRPDRIVLGEVRGAEAVEMLQAMSTGHDGSISTLHANSPRDALARLEMLLAFSGLPFEPRALRRFIASSINMIVEVSRGGDGRRRIVHIAELCGVEGETYRLHDVWKQDAEAPTLRAAATAPLRSMLRAGARRQMMDAEGA</sequence>
<proteinExistence type="inferred from homology"/>
<evidence type="ECO:0000313" key="3">
    <source>
        <dbReference type="EMBL" id="MBR0668177.1"/>
    </source>
</evidence>
<gene>
    <name evidence="3" type="ORF">GXW71_27735</name>
</gene>
<dbReference type="Gene3D" id="3.30.450.380">
    <property type="match status" value="1"/>
</dbReference>
<keyword evidence="4" id="KW-1185">Reference proteome</keyword>
<dbReference type="RefSeq" id="WP_211855955.1">
    <property type="nucleotide sequence ID" value="NZ_JAAGBB010000050.1"/>
</dbReference>
<organism evidence="3 4">
    <name type="scientific">Plastoroseomonas hellenica</name>
    <dbReference type="NCBI Taxonomy" id="2687306"/>
    <lineage>
        <taxon>Bacteria</taxon>
        <taxon>Pseudomonadati</taxon>
        <taxon>Pseudomonadota</taxon>
        <taxon>Alphaproteobacteria</taxon>
        <taxon>Acetobacterales</taxon>
        <taxon>Acetobacteraceae</taxon>
        <taxon>Plastoroseomonas</taxon>
    </lineage>
</organism>
<dbReference type="Proteomes" id="UP001196870">
    <property type="component" value="Unassembled WGS sequence"/>
</dbReference>
<dbReference type="CDD" id="cd01130">
    <property type="entry name" value="VirB11-like_ATPase"/>
    <property type="match status" value="1"/>
</dbReference>
<evidence type="ECO:0000259" key="2">
    <source>
        <dbReference type="Pfam" id="PF00437"/>
    </source>
</evidence>
<evidence type="ECO:0000256" key="1">
    <source>
        <dbReference type="ARBA" id="ARBA00006611"/>
    </source>
</evidence>
<dbReference type="EMBL" id="JAAGBB010000050">
    <property type="protein sequence ID" value="MBR0668177.1"/>
    <property type="molecule type" value="Genomic_DNA"/>
</dbReference>
<dbReference type="Gene3D" id="3.40.50.300">
    <property type="entry name" value="P-loop containing nucleotide triphosphate hydrolases"/>
    <property type="match status" value="1"/>
</dbReference>
<evidence type="ECO:0000313" key="4">
    <source>
        <dbReference type="Proteomes" id="UP001196870"/>
    </source>
</evidence>
<dbReference type="InterPro" id="IPR050921">
    <property type="entry name" value="T4SS_GSP_E_ATPase"/>
</dbReference>
<dbReference type="PANTHER" id="PTHR30486:SF15">
    <property type="entry name" value="TYPE II_IV SECRETION SYSTEM ATPASE"/>
    <property type="match status" value="1"/>
</dbReference>
<protein>
    <submittedName>
        <fullName evidence="3">CpaF family protein</fullName>
    </submittedName>
</protein>
<reference evidence="4" key="1">
    <citation type="journal article" date="2021" name="Syst. Appl. Microbiol.">
        <title>Roseomonas hellenica sp. nov., isolated from roots of wild-growing Alkanna tinctoria.</title>
        <authorList>
            <person name="Rat A."/>
            <person name="Naranjo H.D."/>
            <person name="Lebbe L."/>
            <person name="Cnockaert M."/>
            <person name="Krigas N."/>
            <person name="Grigoriadou K."/>
            <person name="Maloupa E."/>
            <person name="Willems A."/>
        </authorList>
    </citation>
    <scope>NUCLEOTIDE SEQUENCE [LARGE SCALE GENOMIC DNA]</scope>
    <source>
        <strain evidence="4">LMG 31523</strain>
    </source>
</reference>
<comment type="similarity">
    <text evidence="1">Belongs to the GSP E family.</text>
</comment>
<dbReference type="InterPro" id="IPR001482">
    <property type="entry name" value="T2SS/T4SS_dom"/>
</dbReference>
<accession>A0ABS5F6K4</accession>